<feature type="domain" description="N-acetyltransferase" evidence="1">
    <location>
        <begin position="88"/>
        <end position="242"/>
    </location>
</feature>
<dbReference type="InterPro" id="IPR016181">
    <property type="entry name" value="Acyl_CoA_acyltransferase"/>
</dbReference>
<dbReference type="RefSeq" id="WP_141170590.1">
    <property type="nucleotide sequence ID" value="NZ_CP041185.1"/>
</dbReference>
<dbReference type="OrthoDB" id="5651118at2"/>
<dbReference type="CDD" id="cd04301">
    <property type="entry name" value="NAT_SF"/>
    <property type="match status" value="1"/>
</dbReference>
<accession>A0A4Y6RED4</accession>
<dbReference type="KEGG" id="jas:FJQ89_13850"/>
<dbReference type="InterPro" id="IPR000182">
    <property type="entry name" value="GNAT_dom"/>
</dbReference>
<dbReference type="PROSITE" id="PS51186">
    <property type="entry name" value="GNAT"/>
    <property type="match status" value="1"/>
</dbReference>
<organism evidence="2 3">
    <name type="scientific">Janthinobacterium tructae</name>
    <dbReference type="NCBI Taxonomy" id="2590869"/>
    <lineage>
        <taxon>Bacteria</taxon>
        <taxon>Pseudomonadati</taxon>
        <taxon>Pseudomonadota</taxon>
        <taxon>Betaproteobacteria</taxon>
        <taxon>Burkholderiales</taxon>
        <taxon>Oxalobacteraceae</taxon>
        <taxon>Janthinobacterium</taxon>
    </lineage>
</organism>
<dbReference type="Gene3D" id="3.40.630.30">
    <property type="match status" value="1"/>
</dbReference>
<dbReference type="SUPFAM" id="SSF55729">
    <property type="entry name" value="Acyl-CoA N-acyltransferases (Nat)"/>
    <property type="match status" value="1"/>
</dbReference>
<evidence type="ECO:0000313" key="3">
    <source>
        <dbReference type="Proteomes" id="UP000316665"/>
    </source>
</evidence>
<sequence>MKISLSELDTNRFGKRIAKISVDDSMDIDSINDACMTLELNMLIIRCPTSNISSIQKLEKSGYFLTDTLVYFQNKKINASPIQLPVGFTWRTANKGDAEAVSALAGKCFSDFAGHYHTDPYLDRKDADLVYTSWAFNSCHSGSFSDQVFLICQENNIVGFLSTKKIDAENGEIILNGVDPACQKNGFYAELVAMAKNWALDENLQNLSVSTQISNIAPQKVWCRHGFEPLTSFHTFHKWFNQ</sequence>
<dbReference type="AlphaFoldDB" id="A0A4Y6RED4"/>
<keyword evidence="3" id="KW-1185">Reference proteome</keyword>
<dbReference type="EMBL" id="CP041185">
    <property type="protein sequence ID" value="QDG71382.1"/>
    <property type="molecule type" value="Genomic_DNA"/>
</dbReference>
<evidence type="ECO:0000313" key="2">
    <source>
        <dbReference type="EMBL" id="QDG71382.1"/>
    </source>
</evidence>
<proteinExistence type="predicted"/>
<dbReference type="GO" id="GO:0016747">
    <property type="term" value="F:acyltransferase activity, transferring groups other than amino-acyl groups"/>
    <property type="evidence" value="ECO:0007669"/>
    <property type="project" value="InterPro"/>
</dbReference>
<keyword evidence="2" id="KW-0808">Transferase</keyword>
<protein>
    <submittedName>
        <fullName evidence="2">GNAT family N-acetyltransferase</fullName>
    </submittedName>
</protein>
<dbReference type="Pfam" id="PF00583">
    <property type="entry name" value="Acetyltransf_1"/>
    <property type="match status" value="1"/>
</dbReference>
<reference evidence="2 3" key="1">
    <citation type="submission" date="2019-06" db="EMBL/GenBank/DDBJ databases">
        <title>Complete genome sequence of Janthinobacterium sp. SNU WT3 isolated from diseased rainbow trout.</title>
        <authorList>
            <person name="Oh W.T."/>
            <person name="Park S.C."/>
        </authorList>
    </citation>
    <scope>NUCLEOTIDE SEQUENCE [LARGE SCALE GENOMIC DNA]</scope>
    <source>
        <strain evidence="2 3">SNU WT3</strain>
    </source>
</reference>
<name>A0A4Y6RED4_9BURK</name>
<gene>
    <name evidence="2" type="ORF">FJQ89_13850</name>
</gene>
<evidence type="ECO:0000259" key="1">
    <source>
        <dbReference type="PROSITE" id="PS51186"/>
    </source>
</evidence>
<dbReference type="Proteomes" id="UP000316665">
    <property type="component" value="Chromosome"/>
</dbReference>